<evidence type="ECO:0000313" key="5">
    <source>
        <dbReference type="Proteomes" id="UP000781932"/>
    </source>
</evidence>
<dbReference type="RefSeq" id="XP_038747639.1">
    <property type="nucleotide sequence ID" value="XM_038886935.1"/>
</dbReference>
<dbReference type="EMBL" id="JAATWM020000011">
    <property type="protein sequence ID" value="KAF9878178.1"/>
    <property type="molecule type" value="Genomic_DNA"/>
</dbReference>
<protein>
    <recommendedName>
        <fullName evidence="3">Nephrocystin 3-like N-terminal domain-containing protein</fullName>
    </recommendedName>
</protein>
<dbReference type="AlphaFoldDB" id="A0A9P6I885"/>
<reference evidence="4" key="2">
    <citation type="submission" date="2020-11" db="EMBL/GenBank/DDBJ databases">
        <title>Whole genome sequencing of Colletotrichum sp.</title>
        <authorList>
            <person name="Li H."/>
        </authorList>
    </citation>
    <scope>NUCLEOTIDE SEQUENCE</scope>
    <source>
        <strain evidence="4">CkLH20</strain>
    </source>
</reference>
<accession>A0A9P6I885</accession>
<feature type="domain" description="Nephrocystin 3-like N-terminal" evidence="3">
    <location>
        <begin position="61"/>
        <end position="236"/>
    </location>
</feature>
<dbReference type="PANTHER" id="PTHR10039">
    <property type="entry name" value="AMELOGENIN"/>
    <property type="match status" value="1"/>
</dbReference>
<gene>
    <name evidence="4" type="ORF">CkaCkLH20_04216</name>
</gene>
<keyword evidence="2" id="KW-0539">Nucleus</keyword>
<organism evidence="4 5">
    <name type="scientific">Colletotrichum karsti</name>
    <dbReference type="NCBI Taxonomy" id="1095194"/>
    <lineage>
        <taxon>Eukaryota</taxon>
        <taxon>Fungi</taxon>
        <taxon>Dikarya</taxon>
        <taxon>Ascomycota</taxon>
        <taxon>Pezizomycotina</taxon>
        <taxon>Sordariomycetes</taxon>
        <taxon>Hypocreomycetidae</taxon>
        <taxon>Glomerellales</taxon>
        <taxon>Glomerellaceae</taxon>
        <taxon>Colletotrichum</taxon>
        <taxon>Colletotrichum boninense species complex</taxon>
    </lineage>
</organism>
<dbReference type="PANTHER" id="PTHR10039:SF5">
    <property type="entry name" value="NACHT DOMAIN-CONTAINING PROTEIN"/>
    <property type="match status" value="1"/>
</dbReference>
<sequence>MQRSCLQFCLALRLPGTIMYQNFMLVKKSLSNDYQQKLLETLKFDQLDSRQSSIKVAHAKTCRWLLKSRNYTAWRDPEKLKEHHGFLWIRGKPGSGKSTIMKYAYANMARACGKQALIACFFFNARGDELEKTMEGMYRSLLLQLLQSYPDLQSGLNATWTDTTVKDNSNHMSLDILRGSFRAAVLKLGKRHFTCFIDALDECDEQQIMDIVPSFEDLAEEAADEGIELRICFSSRHYPYLSLRNGIQLVLEDQPGHTQDLANYIQSRLRISDHSLSQELQTELLDKASGVFLWLVLVVDVLNTEYAQGGMALRKRLAEIPGSLHDLFRDMLKRDNTKREELRLCVLWILCAERPLTPEEFRHALWAGLSPRGLADSELPDVSSASTDSTKTCVVGTSKGLAEITKAKQPTVQFIHESVRDFLLKSGGLQEVWPDLGYDWKIPSHEILKECCSAYLKNQLVRDPVLQLDLEAGNATTSDVSRRYPFLYYASQYSLYHADVAAEGIPQDKFLSGLVVTEWIRILNHFEKHSVRKYTTAASLLYILADKGCSKLIRTWLRDNPKTEIRGERYTLPFFAAVASDSEHIASEMVAIDGSHNGWRHIILPMAHSDELVMNAVLAVSAFHRDEMKKDGAESQYAVQQYHLDAEPIYSPQALYDLVIDGLRQRSNLPECSNEANQATPVAVLVLLVAAMVTRIEDFSTILGMLHSATDALGGEHQLESSELGSFLVRQLRK</sequence>
<evidence type="ECO:0000259" key="3">
    <source>
        <dbReference type="Pfam" id="PF24883"/>
    </source>
</evidence>
<dbReference type="GeneID" id="62160009"/>
<dbReference type="InterPro" id="IPR021858">
    <property type="entry name" value="Fun_TF"/>
</dbReference>
<comment type="caution">
    <text evidence="4">The sequence shown here is derived from an EMBL/GenBank/DDBJ whole genome shotgun (WGS) entry which is preliminary data.</text>
</comment>
<dbReference type="Pfam" id="PF11951">
    <property type="entry name" value="Fungal_trans_2"/>
    <property type="match status" value="1"/>
</dbReference>
<dbReference type="InterPro" id="IPR027417">
    <property type="entry name" value="P-loop_NTPase"/>
</dbReference>
<dbReference type="Gene3D" id="3.40.50.300">
    <property type="entry name" value="P-loop containing nucleotide triphosphate hydrolases"/>
    <property type="match status" value="1"/>
</dbReference>
<proteinExistence type="predicted"/>
<evidence type="ECO:0000256" key="2">
    <source>
        <dbReference type="ARBA" id="ARBA00023242"/>
    </source>
</evidence>
<dbReference type="SUPFAM" id="SSF52540">
    <property type="entry name" value="P-loop containing nucleoside triphosphate hydrolases"/>
    <property type="match status" value="1"/>
</dbReference>
<dbReference type="InterPro" id="IPR056884">
    <property type="entry name" value="NPHP3-like_N"/>
</dbReference>
<evidence type="ECO:0000313" key="4">
    <source>
        <dbReference type="EMBL" id="KAF9878178.1"/>
    </source>
</evidence>
<keyword evidence="1" id="KW-0677">Repeat</keyword>
<dbReference type="Pfam" id="PF24883">
    <property type="entry name" value="NPHP3_N"/>
    <property type="match status" value="1"/>
</dbReference>
<reference evidence="4" key="1">
    <citation type="submission" date="2020-03" db="EMBL/GenBank/DDBJ databases">
        <authorList>
            <person name="He L."/>
        </authorList>
    </citation>
    <scope>NUCLEOTIDE SEQUENCE</scope>
    <source>
        <strain evidence="4">CkLH20</strain>
    </source>
</reference>
<keyword evidence="5" id="KW-1185">Reference proteome</keyword>
<dbReference type="OrthoDB" id="194358at2759"/>
<name>A0A9P6I885_9PEZI</name>
<evidence type="ECO:0000256" key="1">
    <source>
        <dbReference type="ARBA" id="ARBA00022737"/>
    </source>
</evidence>
<dbReference type="Proteomes" id="UP000781932">
    <property type="component" value="Unassembled WGS sequence"/>
</dbReference>